<feature type="transmembrane region" description="Helical" evidence="6">
    <location>
        <begin position="115"/>
        <end position="137"/>
    </location>
</feature>
<dbReference type="EMBL" id="LUUK01000209">
    <property type="protein sequence ID" value="OAI13489.1"/>
    <property type="molecule type" value="Genomic_DNA"/>
</dbReference>
<dbReference type="GO" id="GO:0005886">
    <property type="term" value="C:plasma membrane"/>
    <property type="evidence" value="ECO:0007669"/>
    <property type="project" value="UniProtKB-SubCell"/>
</dbReference>
<evidence type="ECO:0000313" key="7">
    <source>
        <dbReference type="EMBL" id="OAI13489.1"/>
    </source>
</evidence>
<dbReference type="AlphaFoldDB" id="A0A177N8G7"/>
<accession>A0A177N8G7</accession>
<dbReference type="OrthoDB" id="9808671at2"/>
<dbReference type="InterPro" id="IPR036390">
    <property type="entry name" value="WH_DNA-bd_sf"/>
</dbReference>
<keyword evidence="5 6" id="KW-0472">Membrane</keyword>
<feature type="transmembrane region" description="Helical" evidence="6">
    <location>
        <begin position="264"/>
        <end position="289"/>
    </location>
</feature>
<evidence type="ECO:0000256" key="4">
    <source>
        <dbReference type="ARBA" id="ARBA00022989"/>
    </source>
</evidence>
<dbReference type="Gene3D" id="1.10.10.10">
    <property type="entry name" value="Winged helix-like DNA-binding domain superfamily/Winged helix DNA-binding domain"/>
    <property type="match status" value="1"/>
</dbReference>
<dbReference type="PANTHER" id="PTHR30213">
    <property type="entry name" value="INNER MEMBRANE PROTEIN YHJD"/>
    <property type="match status" value="1"/>
</dbReference>
<gene>
    <name evidence="7" type="ORF">A1355_13350</name>
</gene>
<evidence type="ECO:0000256" key="1">
    <source>
        <dbReference type="ARBA" id="ARBA00004651"/>
    </source>
</evidence>
<dbReference type="Proteomes" id="UP000077628">
    <property type="component" value="Unassembled WGS sequence"/>
</dbReference>
<dbReference type="RefSeq" id="WP_064031204.1">
    <property type="nucleotide sequence ID" value="NZ_LUUK01000209.1"/>
</dbReference>
<dbReference type="InterPro" id="IPR017039">
    <property type="entry name" value="Virul_fac_BrkB"/>
</dbReference>
<feature type="transmembrane region" description="Helical" evidence="6">
    <location>
        <begin position="54"/>
        <end position="73"/>
    </location>
</feature>
<protein>
    <submittedName>
        <fullName evidence="7">Ribonuclease BN</fullName>
    </submittedName>
</protein>
<feature type="transmembrane region" description="Helical" evidence="6">
    <location>
        <begin position="198"/>
        <end position="222"/>
    </location>
</feature>
<evidence type="ECO:0000256" key="2">
    <source>
        <dbReference type="ARBA" id="ARBA00022475"/>
    </source>
</evidence>
<dbReference type="Pfam" id="PF03631">
    <property type="entry name" value="Virul_fac_BrkB"/>
    <property type="match status" value="1"/>
</dbReference>
<keyword evidence="8" id="KW-1185">Reference proteome</keyword>
<evidence type="ECO:0000256" key="5">
    <source>
        <dbReference type="ARBA" id="ARBA00023136"/>
    </source>
</evidence>
<reference evidence="8" key="1">
    <citation type="submission" date="2016-03" db="EMBL/GenBank/DDBJ databases">
        <authorList>
            <person name="Heylen K."/>
            <person name="De Vos P."/>
            <person name="Vekeman B."/>
        </authorList>
    </citation>
    <scope>NUCLEOTIDE SEQUENCE [LARGE SCALE GENOMIC DNA]</scope>
    <source>
        <strain evidence="8">R-45383</strain>
    </source>
</reference>
<feature type="transmembrane region" description="Helical" evidence="6">
    <location>
        <begin position="158"/>
        <end position="178"/>
    </location>
</feature>
<keyword evidence="2" id="KW-1003">Cell membrane</keyword>
<evidence type="ECO:0000256" key="6">
    <source>
        <dbReference type="SAM" id="Phobius"/>
    </source>
</evidence>
<keyword evidence="4 6" id="KW-1133">Transmembrane helix</keyword>
<dbReference type="InterPro" id="IPR036388">
    <property type="entry name" value="WH-like_DNA-bd_sf"/>
</dbReference>
<evidence type="ECO:0000313" key="8">
    <source>
        <dbReference type="Proteomes" id="UP000077628"/>
    </source>
</evidence>
<comment type="caution">
    <text evidence="7">The sequence shown here is derived from an EMBL/GenBank/DDBJ whole genome shotgun (WGS) entry which is preliminary data.</text>
</comment>
<dbReference type="NCBIfam" id="TIGR00765">
    <property type="entry name" value="yihY_not_rbn"/>
    <property type="match status" value="1"/>
</dbReference>
<name>A0A177N8G7_9GAMM</name>
<comment type="subcellular location">
    <subcellularLocation>
        <location evidence="1">Cell membrane</location>
        <topology evidence="1">Multi-pass membrane protein</topology>
    </subcellularLocation>
</comment>
<proteinExistence type="predicted"/>
<keyword evidence="3 6" id="KW-0812">Transmembrane</keyword>
<dbReference type="STRING" id="702114.A1355_13350"/>
<feature type="transmembrane region" description="Helical" evidence="6">
    <location>
        <begin position="234"/>
        <end position="252"/>
    </location>
</feature>
<evidence type="ECO:0000256" key="3">
    <source>
        <dbReference type="ARBA" id="ARBA00022692"/>
    </source>
</evidence>
<dbReference type="PANTHER" id="PTHR30213:SF0">
    <property type="entry name" value="UPF0761 MEMBRANE PROTEIN YIHY"/>
    <property type="match status" value="1"/>
</dbReference>
<organism evidence="7 8">
    <name type="scientific">Methylomonas koyamae</name>
    <dbReference type="NCBI Taxonomy" id="702114"/>
    <lineage>
        <taxon>Bacteria</taxon>
        <taxon>Pseudomonadati</taxon>
        <taxon>Pseudomonadota</taxon>
        <taxon>Gammaproteobacteria</taxon>
        <taxon>Methylococcales</taxon>
        <taxon>Methylococcaceae</taxon>
        <taxon>Methylomonas</taxon>
    </lineage>
</organism>
<dbReference type="SUPFAM" id="SSF46785">
    <property type="entry name" value="Winged helix' DNA-binding domain"/>
    <property type="match status" value="1"/>
</dbReference>
<sequence>MSAWIFNAFRAWFWRLAPKKPSPAWAAFLDGAKLLMLAWRGFADDLGSLRAAALTLYTLFSIVPMIAVVFGIAKGFGFDGATVRHLLGRGLNSDALAAQLIDFAGRLLESTQGELVAGIGIALLFWTVIGLIGNIEAAFNAIWKIAKGRTPARKFADYLAWMLLAPVVLITASSLIVFVKIRISWLMAELALPAFGTWLIVGALSFSPIVLMSGLFAVLFIVMPNTNISYRAGIIAGMVTGAAYSLSQWVYLSLQIGVSSYNAIYGSFAALPLFVVWLQGGWMIVLYGCELGFYIQHRRSDRNWVQPAGFSIHLNKLIALHVLRLIVKNLASLNTPLSAAQIAESLAIPVEIAEDLLSRLVAGRLIVELKSRDDGARTYLPAMDINALTIGAALTALERCGQNQWPDCRLEPAIVEAVAEFEKAMMASPCNRLLKDL</sequence>